<evidence type="ECO:0000256" key="3">
    <source>
        <dbReference type="ARBA" id="ARBA00022729"/>
    </source>
</evidence>
<reference evidence="10" key="1">
    <citation type="journal article" date="2019" name="Int. J. Syst. Evol. Microbiol.">
        <title>The Global Catalogue of Microorganisms (GCM) 10K type strain sequencing project: providing services to taxonomists for standard genome sequencing and annotation.</title>
        <authorList>
            <consortium name="The Broad Institute Genomics Platform"/>
            <consortium name="The Broad Institute Genome Sequencing Center for Infectious Disease"/>
            <person name="Wu L."/>
            <person name="Ma J."/>
        </authorList>
    </citation>
    <scope>NUCLEOTIDE SEQUENCE [LARGE SCALE GENOMIC DNA]</scope>
    <source>
        <strain evidence="10">KCTC 52344</strain>
    </source>
</reference>
<feature type="chain" id="PRO_5047305868" evidence="6">
    <location>
        <begin position="24"/>
        <end position="510"/>
    </location>
</feature>
<dbReference type="Pfam" id="PF14322">
    <property type="entry name" value="SusD-like_3"/>
    <property type="match status" value="1"/>
</dbReference>
<evidence type="ECO:0000256" key="1">
    <source>
        <dbReference type="ARBA" id="ARBA00004442"/>
    </source>
</evidence>
<keyword evidence="4" id="KW-0472">Membrane</keyword>
<dbReference type="InterPro" id="IPR033985">
    <property type="entry name" value="SusD-like_N"/>
</dbReference>
<comment type="similarity">
    <text evidence="2">Belongs to the SusD family.</text>
</comment>
<proteinExistence type="inferred from homology"/>
<dbReference type="EMBL" id="JBHULC010000009">
    <property type="protein sequence ID" value="MFD2521452.1"/>
    <property type="molecule type" value="Genomic_DNA"/>
</dbReference>
<comment type="subcellular location">
    <subcellularLocation>
        <location evidence="1">Cell outer membrane</location>
    </subcellularLocation>
</comment>
<evidence type="ECO:0000256" key="5">
    <source>
        <dbReference type="ARBA" id="ARBA00023237"/>
    </source>
</evidence>
<dbReference type="InterPro" id="IPR011990">
    <property type="entry name" value="TPR-like_helical_dom_sf"/>
</dbReference>
<protein>
    <submittedName>
        <fullName evidence="9">RagB/SusD family nutrient uptake outer membrane protein</fullName>
    </submittedName>
</protein>
<gene>
    <name evidence="9" type="ORF">ACFSR2_11180</name>
</gene>
<dbReference type="SUPFAM" id="SSF48452">
    <property type="entry name" value="TPR-like"/>
    <property type="match status" value="1"/>
</dbReference>
<name>A0ABW5J609_9BACT</name>
<evidence type="ECO:0000256" key="6">
    <source>
        <dbReference type="SAM" id="SignalP"/>
    </source>
</evidence>
<comment type="caution">
    <text evidence="9">The sequence shown here is derived from an EMBL/GenBank/DDBJ whole genome shotgun (WGS) entry which is preliminary data.</text>
</comment>
<keyword evidence="3 6" id="KW-0732">Signal</keyword>
<evidence type="ECO:0000259" key="7">
    <source>
        <dbReference type="Pfam" id="PF07980"/>
    </source>
</evidence>
<keyword evidence="10" id="KW-1185">Reference proteome</keyword>
<organism evidence="9 10">
    <name type="scientific">Emticicia soli</name>
    <dbReference type="NCBI Taxonomy" id="2027878"/>
    <lineage>
        <taxon>Bacteria</taxon>
        <taxon>Pseudomonadati</taxon>
        <taxon>Bacteroidota</taxon>
        <taxon>Cytophagia</taxon>
        <taxon>Cytophagales</taxon>
        <taxon>Leadbetterellaceae</taxon>
        <taxon>Emticicia</taxon>
    </lineage>
</organism>
<evidence type="ECO:0000313" key="10">
    <source>
        <dbReference type="Proteomes" id="UP001597510"/>
    </source>
</evidence>
<feature type="domain" description="RagB/SusD" evidence="7">
    <location>
        <begin position="274"/>
        <end position="510"/>
    </location>
</feature>
<dbReference type="Pfam" id="PF07980">
    <property type="entry name" value="SusD_RagB"/>
    <property type="match status" value="1"/>
</dbReference>
<sequence>MKKNIIKISLGLIGLFWTSSCSSDFLDVPLQGKPTADTDPNLVQNLVVGVYNSLLTGESFGAEGDVHGFAFVSATNIMSDDADKGSTAIDQQITAGVLDDFTVTSTNSFVQALWSGHYNGIAKVNNALAIIDGSNLDDAAKKRLSGEIRFIRAYYYFNLVRWFGGVPKIVRVPKDASDANTDPVFQTRASVDEIYQLITEDLQFSADNLPLKTQTGAGRIAKGTAQSLLAKVYMYRKEWQKVYDLTKEVMNSGQYDLVPDYSIIWRQAGDNNREAIFEVQTGQFNNSDYGVSNYSMSQGPRVGGAGGWTDLGWGFCTPSQSLVSAYESGDLRRNSTIIFIDNSGKHTGTVLFDGFRIPSADSVQNLRYNYKAYHSENKNVESWLGNRDKKQKNIHLLRFAEVLLMNAEAANELGKPSESIVNLNRLRQRAGLKDLTVGSQTQVREAIWQERHVELAMEHDRFFDLVRTGRAAQVLSAHNRNFRPGVNELLPIPSLQIALSGGKLTQNNGY</sequence>
<accession>A0ABW5J609</accession>
<dbReference type="CDD" id="cd08977">
    <property type="entry name" value="SusD"/>
    <property type="match status" value="1"/>
</dbReference>
<feature type="signal peptide" evidence="6">
    <location>
        <begin position="1"/>
        <end position="23"/>
    </location>
</feature>
<dbReference type="RefSeq" id="WP_340236837.1">
    <property type="nucleotide sequence ID" value="NZ_JBBEWC010000007.1"/>
</dbReference>
<dbReference type="InterPro" id="IPR012944">
    <property type="entry name" value="SusD_RagB_dom"/>
</dbReference>
<evidence type="ECO:0000256" key="2">
    <source>
        <dbReference type="ARBA" id="ARBA00006275"/>
    </source>
</evidence>
<keyword evidence="5" id="KW-0998">Cell outer membrane</keyword>
<evidence type="ECO:0000256" key="4">
    <source>
        <dbReference type="ARBA" id="ARBA00023136"/>
    </source>
</evidence>
<evidence type="ECO:0000313" key="9">
    <source>
        <dbReference type="EMBL" id="MFD2521452.1"/>
    </source>
</evidence>
<dbReference type="Proteomes" id="UP001597510">
    <property type="component" value="Unassembled WGS sequence"/>
</dbReference>
<evidence type="ECO:0000259" key="8">
    <source>
        <dbReference type="Pfam" id="PF14322"/>
    </source>
</evidence>
<dbReference type="PROSITE" id="PS51257">
    <property type="entry name" value="PROKAR_LIPOPROTEIN"/>
    <property type="match status" value="1"/>
</dbReference>
<feature type="domain" description="SusD-like N-terminal" evidence="8">
    <location>
        <begin position="98"/>
        <end position="234"/>
    </location>
</feature>
<dbReference type="Gene3D" id="1.25.40.390">
    <property type="match status" value="1"/>
</dbReference>